<protein>
    <submittedName>
        <fullName evidence="1">Uncharacterized protein</fullName>
    </submittedName>
</protein>
<sequence>MIRLWDTAGTLLAAHEPLAPPVRIPDDMAWCREGRAERIEFRVHRVSAVAEALIRAETAWDHFMAVDMPGGVFRGRVVAWATSPQTSFMRVEVVEFASPPDEVVTVDDMAVARENALKTAGCSLDELKAQAAAGQFEGIGARLAWMVLRD</sequence>
<organism evidence="1 2">
    <name type="scientific">Tsukamurella paurometabola</name>
    <name type="common">Corynebacterium paurometabolum</name>
    <dbReference type="NCBI Taxonomy" id="2061"/>
    <lineage>
        <taxon>Bacteria</taxon>
        <taxon>Bacillati</taxon>
        <taxon>Actinomycetota</taxon>
        <taxon>Actinomycetes</taxon>
        <taxon>Mycobacteriales</taxon>
        <taxon>Tsukamurellaceae</taxon>
        <taxon>Tsukamurella</taxon>
    </lineage>
</organism>
<comment type="caution">
    <text evidence="1">The sequence shown here is derived from an EMBL/GenBank/DDBJ whole genome shotgun (WGS) entry which is preliminary data.</text>
</comment>
<dbReference type="EMBL" id="JAGXOE010000034">
    <property type="protein sequence ID" value="MBS4102396.1"/>
    <property type="molecule type" value="Genomic_DNA"/>
</dbReference>
<evidence type="ECO:0000313" key="2">
    <source>
        <dbReference type="Proteomes" id="UP000676853"/>
    </source>
</evidence>
<dbReference type="Proteomes" id="UP000676853">
    <property type="component" value="Unassembled WGS sequence"/>
</dbReference>
<dbReference type="RefSeq" id="WP_212554115.1">
    <property type="nucleotide sequence ID" value="NZ_JAGXOE010000034.1"/>
</dbReference>
<proteinExistence type="predicted"/>
<keyword evidence="2" id="KW-1185">Reference proteome</keyword>
<gene>
    <name evidence="1" type="ORF">KFZ73_14255</name>
</gene>
<reference evidence="1 2" key="1">
    <citation type="submission" date="2021-04" db="EMBL/GenBank/DDBJ databases">
        <title>Whole genome sequence analysis of a thiophenic sulfur metabolizing bacteria.</title>
        <authorList>
            <person name="Akhtar N."/>
            <person name="Akram J."/>
            <person name="Aslam A."/>
        </authorList>
    </citation>
    <scope>NUCLEOTIDE SEQUENCE [LARGE SCALE GENOMIC DNA]</scope>
    <source>
        <strain evidence="1 2">3OW</strain>
    </source>
</reference>
<accession>A0ABS5NDQ2</accession>
<evidence type="ECO:0000313" key="1">
    <source>
        <dbReference type="EMBL" id="MBS4102396.1"/>
    </source>
</evidence>
<name>A0ABS5NDQ2_TSUPA</name>